<dbReference type="GO" id="GO:0000976">
    <property type="term" value="F:transcription cis-regulatory region binding"/>
    <property type="evidence" value="ECO:0007669"/>
    <property type="project" value="TreeGrafter"/>
</dbReference>
<reference evidence="4 5" key="1">
    <citation type="submission" date="2015-01" db="EMBL/GenBank/DDBJ databases">
        <title>Genome sequence of Mycobacterium llatzerense and Mycobacterium immunogenum recovered from brain abscess.</title>
        <authorList>
            <person name="Greninger A.L."/>
            <person name="Langelier C."/>
            <person name="Cunningham G."/>
            <person name="Chiu C.Y."/>
            <person name="Miller S."/>
        </authorList>
    </citation>
    <scope>NUCLEOTIDE SEQUENCE [LARGE SCALE GENOMIC DNA]</scope>
    <source>
        <strain evidence="4 5">CLUC14</strain>
    </source>
</reference>
<sequence length="185" mass="19582">MTTGVPVGRDEVVAAILEAAAELFAARGPAATSIRDIAAKSNVNHGLVFRHLGSKDKLVGAVLDHLGQRLEALIAAGVPADVIDAAVDQQLRVIARAALDGYPVGELQTTFPNMTRLLDEFTPRYADENQARLAVANIIALQLGWRLLGPFLRSALGLGEMTDDEVRTAVGVAVERLAVPPAAHH</sequence>
<dbReference type="Proteomes" id="UP000032221">
    <property type="component" value="Unassembled WGS sequence"/>
</dbReference>
<dbReference type="STRING" id="280871.TL10_14235"/>
<dbReference type="Gene3D" id="1.10.357.10">
    <property type="entry name" value="Tetracycline Repressor, domain 2"/>
    <property type="match status" value="1"/>
</dbReference>
<dbReference type="InterPro" id="IPR001647">
    <property type="entry name" value="HTH_TetR"/>
</dbReference>
<dbReference type="Pfam" id="PF00440">
    <property type="entry name" value="TetR_N"/>
    <property type="match status" value="1"/>
</dbReference>
<name>A0A0D1JUQ2_9MYCO</name>
<dbReference type="PANTHER" id="PTHR30055">
    <property type="entry name" value="HTH-TYPE TRANSCRIPTIONAL REGULATOR RUTR"/>
    <property type="match status" value="1"/>
</dbReference>
<proteinExistence type="predicted"/>
<dbReference type="InterPro" id="IPR050109">
    <property type="entry name" value="HTH-type_TetR-like_transc_reg"/>
</dbReference>
<evidence type="ECO:0000256" key="1">
    <source>
        <dbReference type="ARBA" id="ARBA00023125"/>
    </source>
</evidence>
<evidence type="ECO:0000313" key="5">
    <source>
        <dbReference type="Proteomes" id="UP000032221"/>
    </source>
</evidence>
<organism evidence="4 5">
    <name type="scientific">Mycolicibacterium llatzerense</name>
    <dbReference type="NCBI Taxonomy" id="280871"/>
    <lineage>
        <taxon>Bacteria</taxon>
        <taxon>Bacillati</taxon>
        <taxon>Actinomycetota</taxon>
        <taxon>Actinomycetes</taxon>
        <taxon>Mycobacteriales</taxon>
        <taxon>Mycobacteriaceae</taxon>
        <taxon>Mycolicibacterium</taxon>
    </lineage>
</organism>
<keyword evidence="5" id="KW-1185">Reference proteome</keyword>
<dbReference type="RefSeq" id="WP_043986089.1">
    <property type="nucleotide sequence ID" value="NZ_JXST01000018.1"/>
</dbReference>
<feature type="domain" description="HTH tetR-type" evidence="3">
    <location>
        <begin position="10"/>
        <end position="70"/>
    </location>
</feature>
<dbReference type="AlphaFoldDB" id="A0A0D1JUQ2"/>
<dbReference type="SUPFAM" id="SSF46689">
    <property type="entry name" value="Homeodomain-like"/>
    <property type="match status" value="1"/>
</dbReference>
<protein>
    <submittedName>
        <fullName evidence="4">TetR family transcriptional regulator</fullName>
    </submittedName>
</protein>
<evidence type="ECO:0000313" key="4">
    <source>
        <dbReference type="EMBL" id="KIU16309.1"/>
    </source>
</evidence>
<comment type="caution">
    <text evidence="4">The sequence shown here is derived from an EMBL/GenBank/DDBJ whole genome shotgun (WGS) entry which is preliminary data.</text>
</comment>
<dbReference type="PANTHER" id="PTHR30055:SF153">
    <property type="entry name" value="HTH-TYPE TRANSCRIPTIONAL REPRESSOR RV3405C"/>
    <property type="match status" value="1"/>
</dbReference>
<evidence type="ECO:0000259" key="3">
    <source>
        <dbReference type="PROSITE" id="PS50977"/>
    </source>
</evidence>
<gene>
    <name evidence="4" type="ORF">TL10_14235</name>
</gene>
<dbReference type="InterPro" id="IPR009057">
    <property type="entry name" value="Homeodomain-like_sf"/>
</dbReference>
<evidence type="ECO:0000256" key="2">
    <source>
        <dbReference type="PROSITE-ProRule" id="PRU00335"/>
    </source>
</evidence>
<dbReference type="PRINTS" id="PR00455">
    <property type="entry name" value="HTHTETR"/>
</dbReference>
<accession>A0A0D1JUQ2</accession>
<dbReference type="EMBL" id="JXST01000018">
    <property type="protein sequence ID" value="KIU16309.1"/>
    <property type="molecule type" value="Genomic_DNA"/>
</dbReference>
<dbReference type="OrthoDB" id="3210235at2"/>
<dbReference type="GO" id="GO:0003700">
    <property type="term" value="F:DNA-binding transcription factor activity"/>
    <property type="evidence" value="ECO:0007669"/>
    <property type="project" value="TreeGrafter"/>
</dbReference>
<feature type="DNA-binding region" description="H-T-H motif" evidence="2">
    <location>
        <begin position="33"/>
        <end position="52"/>
    </location>
</feature>
<dbReference type="PATRIC" id="fig|280871.6.peg.2957"/>
<keyword evidence="1 2" id="KW-0238">DNA-binding</keyword>
<dbReference type="PROSITE" id="PS50977">
    <property type="entry name" value="HTH_TETR_2"/>
    <property type="match status" value="1"/>
</dbReference>